<comment type="caution">
    <text evidence="3">The sequence shown here is derived from an EMBL/GenBank/DDBJ whole genome shotgun (WGS) entry which is preliminary data.</text>
</comment>
<protein>
    <submittedName>
        <fullName evidence="3">MlaD family protein</fullName>
    </submittedName>
</protein>
<dbReference type="Pfam" id="PF11887">
    <property type="entry name" value="Mce4_CUP1"/>
    <property type="match status" value="1"/>
</dbReference>
<feature type="domain" description="Mce/MlaD" evidence="1">
    <location>
        <begin position="37"/>
        <end position="117"/>
    </location>
</feature>
<evidence type="ECO:0000313" key="3">
    <source>
        <dbReference type="EMBL" id="GAA1985865.1"/>
    </source>
</evidence>
<organism evidence="3 4">
    <name type="scientific">Terrabacter lapilli</name>
    <dbReference type="NCBI Taxonomy" id="436231"/>
    <lineage>
        <taxon>Bacteria</taxon>
        <taxon>Bacillati</taxon>
        <taxon>Actinomycetota</taxon>
        <taxon>Actinomycetes</taxon>
        <taxon>Micrococcales</taxon>
        <taxon>Intrasporangiaceae</taxon>
        <taxon>Terrabacter</taxon>
    </lineage>
</organism>
<dbReference type="PANTHER" id="PTHR33371">
    <property type="entry name" value="INTERMEMBRANE PHOSPHOLIPID TRANSPORT SYSTEM BINDING PROTEIN MLAD-RELATED"/>
    <property type="match status" value="1"/>
</dbReference>
<dbReference type="RefSeq" id="WP_344063997.1">
    <property type="nucleotide sequence ID" value="NZ_BAAAPU010000008.1"/>
</dbReference>
<gene>
    <name evidence="3" type="ORF">GCM10009817_29230</name>
</gene>
<dbReference type="Proteomes" id="UP001500013">
    <property type="component" value="Unassembled WGS sequence"/>
</dbReference>
<keyword evidence="4" id="KW-1185">Reference proteome</keyword>
<dbReference type="InterPro" id="IPR003399">
    <property type="entry name" value="Mce/MlaD"/>
</dbReference>
<evidence type="ECO:0000259" key="1">
    <source>
        <dbReference type="Pfam" id="PF02470"/>
    </source>
</evidence>
<feature type="domain" description="Mammalian cell entry C-terminal" evidence="2">
    <location>
        <begin position="122"/>
        <end position="284"/>
    </location>
</feature>
<proteinExistence type="predicted"/>
<name>A0ABN2SFK7_9MICO</name>
<evidence type="ECO:0000313" key="4">
    <source>
        <dbReference type="Proteomes" id="UP001500013"/>
    </source>
</evidence>
<dbReference type="EMBL" id="BAAAPU010000008">
    <property type="protein sequence ID" value="GAA1985865.1"/>
    <property type="molecule type" value="Genomic_DNA"/>
</dbReference>
<dbReference type="NCBIfam" id="TIGR00996">
    <property type="entry name" value="Mtu_fam_mce"/>
    <property type="match status" value="1"/>
</dbReference>
<dbReference type="Pfam" id="PF02470">
    <property type="entry name" value="MlaD"/>
    <property type="match status" value="1"/>
</dbReference>
<reference evidence="3 4" key="1">
    <citation type="journal article" date="2019" name="Int. J. Syst. Evol. Microbiol.">
        <title>The Global Catalogue of Microorganisms (GCM) 10K type strain sequencing project: providing services to taxonomists for standard genome sequencing and annotation.</title>
        <authorList>
            <consortium name="The Broad Institute Genomics Platform"/>
            <consortium name="The Broad Institute Genome Sequencing Center for Infectious Disease"/>
            <person name="Wu L."/>
            <person name="Ma J."/>
        </authorList>
    </citation>
    <scope>NUCLEOTIDE SEQUENCE [LARGE SCALE GENOMIC DNA]</scope>
    <source>
        <strain evidence="3 4">JCM 15628</strain>
    </source>
</reference>
<accession>A0ABN2SFK7</accession>
<sequence length="343" mass="36169">MKVKGSLVKLIIFAAVTLFATSILALTIANIQLGSKATYTAVLSDATGVMAGQDVRIAGVRVGEVEDVRVAHDATSQGATAEIDFSVLKSSVLTQGTEVTVKYRNLVGQRYLALTQGAGAPTALPDGATIPLSRTHPALDLTVLFNGFKPLFAALSPSDVNELSGLLIQTLQGEGGNVNTLLAKTASLTSAIADRDAVIGRTIDNLNAVLGTVDAHDQQLLSLIDQLQRFTSGLAADRETIGRSLSGINTLSAETADLLVSTRPLIKDDVAQLRTLATTLNKAANVKEFEAFISNAPGRIDTLTRTATYGSWFNFYLCKFDTKSPILPGVSPTYDVASARCKS</sequence>
<dbReference type="InterPro" id="IPR052336">
    <property type="entry name" value="MlaD_Phospholipid_Transporter"/>
</dbReference>
<evidence type="ECO:0000259" key="2">
    <source>
        <dbReference type="Pfam" id="PF11887"/>
    </source>
</evidence>
<dbReference type="InterPro" id="IPR005693">
    <property type="entry name" value="Mce"/>
</dbReference>
<dbReference type="PANTHER" id="PTHR33371:SF17">
    <property type="entry name" value="MCE-FAMILY PROTEIN MCE1B"/>
    <property type="match status" value="1"/>
</dbReference>
<dbReference type="InterPro" id="IPR024516">
    <property type="entry name" value="Mce_C"/>
</dbReference>